<dbReference type="SUPFAM" id="SSF53649">
    <property type="entry name" value="Alkaline phosphatase-like"/>
    <property type="match status" value="1"/>
</dbReference>
<dbReference type="Gene3D" id="3.40.720.10">
    <property type="entry name" value="Alkaline Phosphatase, subunit A"/>
    <property type="match status" value="1"/>
</dbReference>
<keyword evidence="3" id="KW-1185">Reference proteome</keyword>
<dbReference type="PANTHER" id="PTHR43751:SF2">
    <property type="entry name" value="SULFATASE N-TERMINAL DOMAIN-CONTAINING PROTEIN"/>
    <property type="match status" value="1"/>
</dbReference>
<evidence type="ECO:0000313" key="3">
    <source>
        <dbReference type="Proteomes" id="UP000029223"/>
    </source>
</evidence>
<dbReference type="Proteomes" id="UP000029223">
    <property type="component" value="Unassembled WGS sequence"/>
</dbReference>
<evidence type="ECO:0000313" key="2">
    <source>
        <dbReference type="EMBL" id="GAL25790.1"/>
    </source>
</evidence>
<dbReference type="CDD" id="cd16142">
    <property type="entry name" value="ARS_like"/>
    <property type="match status" value="1"/>
</dbReference>
<reference evidence="3" key="1">
    <citation type="submission" date="2014-09" db="EMBL/GenBank/DDBJ databases">
        <title>Vibrio variabilis JCM 19239. (C206) whole genome shotgun sequence.</title>
        <authorList>
            <person name="Sawabe T."/>
            <person name="Meirelles P."/>
            <person name="Nakanishi M."/>
            <person name="Sayaka M."/>
            <person name="Hattori M."/>
            <person name="Ohkuma M."/>
        </authorList>
    </citation>
    <scope>NUCLEOTIDE SEQUENCE [LARGE SCALE GENOMIC DNA]</scope>
    <source>
        <strain evidence="3">JCM 19239</strain>
    </source>
</reference>
<accession>A0ABQ0JC25</accession>
<keyword evidence="2" id="KW-0378">Hydrolase</keyword>
<dbReference type="Pfam" id="PF00884">
    <property type="entry name" value="Sulfatase"/>
    <property type="match status" value="1"/>
</dbReference>
<sequence>MSTLKTNLGVGFAIAASSATIQAQEKPNILVIWGDDIGYFNLSIHNQGMMGYRTPNIDRIAEEGALFTHHYAQQTCTAGRSAFILGQEPFRTGLTTVGLPGSPHGIQDWMPTLATALKDHGYATGQVGKNHLGDQDHHLPTEHGFDEFFGNLYHLNSEEEPETYHYPQDPEFREKYGPRGVLKSTAGGEVIDTGPLTRKRMETADEEFLDYSLDFIDRAVEDDKPFFLWHNTTRMHMWTRLSDKWEGSTGLGLYPDGMAEHDYHVGQLLDKLDELGIADNTIIIYSSDNGAQKITWPDAGTSPFMGDKATTFEGGYRVPQLVRWPGVIEPGTQINAMMSHKDWFPTLMAALGDDDIKERLASDEGTVLNNKQYRVHLDGYNFLPFFKNETQEDPREIFYYFSPIGEFNGIRWGDFKLSFAEIMNRDNRHGHIIDGTRRVNYYPAFAHLKSDPFETARLDSAMHARWSIDQIWTIVPAGNMAMEFLQTLHQYPRQQGNVISPAGLNYQSLQLQEQLGKFEAMMKEAQAYQ</sequence>
<feature type="domain" description="Sulfatase N-terminal" evidence="1">
    <location>
        <begin position="27"/>
        <end position="352"/>
    </location>
</feature>
<dbReference type="EC" id="3.1.6.6" evidence="2"/>
<reference evidence="3" key="2">
    <citation type="submission" date="2014-09" db="EMBL/GenBank/DDBJ databases">
        <authorList>
            <consortium name="NBRP consortium"/>
            <person name="Sawabe T."/>
            <person name="Meirelles P."/>
            <person name="Nakanishi M."/>
            <person name="Sayaka M."/>
            <person name="Hattori M."/>
            <person name="Ohkuma M."/>
        </authorList>
    </citation>
    <scope>NUCLEOTIDE SEQUENCE [LARGE SCALE GENOMIC DNA]</scope>
    <source>
        <strain evidence="3">JCM 19239</strain>
    </source>
</reference>
<dbReference type="GO" id="GO:0047753">
    <property type="term" value="F:choline-sulfatase activity"/>
    <property type="evidence" value="ECO:0007669"/>
    <property type="project" value="UniProtKB-EC"/>
</dbReference>
<proteinExistence type="predicted"/>
<evidence type="ECO:0000259" key="1">
    <source>
        <dbReference type="Pfam" id="PF00884"/>
    </source>
</evidence>
<name>A0ABQ0JC25_9VIBR</name>
<dbReference type="InterPro" id="IPR017850">
    <property type="entry name" value="Alkaline_phosphatase_core_sf"/>
</dbReference>
<dbReference type="EMBL" id="BBMS01000012">
    <property type="protein sequence ID" value="GAL25790.1"/>
    <property type="molecule type" value="Genomic_DNA"/>
</dbReference>
<dbReference type="PANTHER" id="PTHR43751">
    <property type="entry name" value="SULFATASE"/>
    <property type="match status" value="1"/>
</dbReference>
<comment type="caution">
    <text evidence="2">The sequence shown here is derived from an EMBL/GenBank/DDBJ whole genome shotgun (WGS) entry which is preliminary data.</text>
</comment>
<organism evidence="2 3">
    <name type="scientific">Vibrio variabilis</name>
    <dbReference type="NCBI Taxonomy" id="990271"/>
    <lineage>
        <taxon>Bacteria</taxon>
        <taxon>Pseudomonadati</taxon>
        <taxon>Pseudomonadota</taxon>
        <taxon>Gammaproteobacteria</taxon>
        <taxon>Vibrionales</taxon>
        <taxon>Vibrionaceae</taxon>
        <taxon>Vibrio</taxon>
    </lineage>
</organism>
<dbReference type="InterPro" id="IPR000917">
    <property type="entry name" value="Sulfatase_N"/>
</dbReference>
<protein>
    <submittedName>
        <fullName evidence="2">Choline-sulfatase</fullName>
        <ecNumber evidence="2">3.1.6.6</ecNumber>
    </submittedName>
</protein>
<gene>
    <name evidence="2" type="ORF">JCM19239_4277</name>
</gene>
<dbReference type="InterPro" id="IPR052701">
    <property type="entry name" value="GAG_Ulvan_Degrading_Sulfatases"/>
</dbReference>